<dbReference type="EMBL" id="DSUJ01000002">
    <property type="protein sequence ID" value="HFI90086.1"/>
    <property type="molecule type" value="Genomic_DNA"/>
</dbReference>
<dbReference type="PANTHER" id="PTHR34094:SF1">
    <property type="entry name" value="PROTEIN FAM185A"/>
    <property type="match status" value="1"/>
</dbReference>
<dbReference type="InterPro" id="IPR025164">
    <property type="entry name" value="Toastrack_DUF4097"/>
</dbReference>
<dbReference type="AlphaFoldDB" id="A0A7V2ZHI9"/>
<dbReference type="RefSeq" id="WP_304143983.1">
    <property type="nucleotide sequence ID" value="NZ_JAOAIE010000035.1"/>
</dbReference>
<name>A0A7V2ZHI9_9BACT</name>
<dbReference type="Pfam" id="PF13349">
    <property type="entry name" value="DUF4097"/>
    <property type="match status" value="1"/>
</dbReference>
<evidence type="ECO:0000259" key="1">
    <source>
        <dbReference type="Pfam" id="PF13349"/>
    </source>
</evidence>
<accession>A0A7V2ZHI9</accession>
<evidence type="ECO:0000313" key="2">
    <source>
        <dbReference type="EMBL" id="HFI90086.1"/>
    </source>
</evidence>
<reference evidence="2" key="1">
    <citation type="journal article" date="2020" name="mSystems">
        <title>Genome- and Community-Level Interaction Insights into Carbon Utilization and Element Cycling Functions of Hydrothermarchaeota in Hydrothermal Sediment.</title>
        <authorList>
            <person name="Zhou Z."/>
            <person name="Liu Y."/>
            <person name="Xu W."/>
            <person name="Pan J."/>
            <person name="Luo Z.H."/>
            <person name="Li M."/>
        </authorList>
    </citation>
    <scope>NUCLEOTIDE SEQUENCE [LARGE SCALE GENOMIC DNA]</scope>
    <source>
        <strain evidence="2">SpSt-479</strain>
    </source>
</reference>
<dbReference type="PANTHER" id="PTHR34094">
    <property type="match status" value="1"/>
</dbReference>
<feature type="domain" description="DUF4097" evidence="1">
    <location>
        <begin position="117"/>
        <end position="261"/>
    </location>
</feature>
<organism evidence="2">
    <name type="scientific">Ignavibacterium album</name>
    <dbReference type="NCBI Taxonomy" id="591197"/>
    <lineage>
        <taxon>Bacteria</taxon>
        <taxon>Pseudomonadati</taxon>
        <taxon>Ignavibacteriota</taxon>
        <taxon>Ignavibacteria</taxon>
        <taxon>Ignavibacteriales</taxon>
        <taxon>Ignavibacteriaceae</taxon>
        <taxon>Ignavibacterium</taxon>
    </lineage>
</organism>
<comment type="caution">
    <text evidence="2">The sequence shown here is derived from an EMBL/GenBank/DDBJ whole genome shotgun (WGS) entry which is preliminary data.</text>
</comment>
<gene>
    <name evidence="2" type="ORF">ENS31_00995</name>
</gene>
<sequence>MKSLVTIFILLFTFINNSLAFSLERKELELLHHKNYKIEQGKILNVHAEGGDVEITPWHRNEVEIKIYGNDNAREKYEFRFDADDQFVTVRGERIKKWNFFSNIRIKYVIKVPVKFNLNVNTAGGDIKVGGVEGEIKLNTSGGDIWADRVSGNLNFNTSGGDIKIYSNDASIIASTSGGDIDLEYSGENKGIELKTSGGDIEILLPAGFDADVELSTSGGDVDCNFKLNDVEKLSRTKVIAKINNGGNKLTAKTSGGDIEVNHR</sequence>
<proteinExistence type="predicted"/>
<protein>
    <recommendedName>
        <fullName evidence="1">DUF4097 domain-containing protein</fullName>
    </recommendedName>
</protein>